<dbReference type="AlphaFoldDB" id="A0A5N5WIT9"/>
<dbReference type="Gene3D" id="3.40.50.1820">
    <property type="entry name" value="alpha/beta hydrolase"/>
    <property type="match status" value="1"/>
</dbReference>
<organism evidence="1 2">
    <name type="scientific">Aspergillus leporis</name>
    <dbReference type="NCBI Taxonomy" id="41062"/>
    <lineage>
        <taxon>Eukaryota</taxon>
        <taxon>Fungi</taxon>
        <taxon>Dikarya</taxon>
        <taxon>Ascomycota</taxon>
        <taxon>Pezizomycotina</taxon>
        <taxon>Eurotiomycetes</taxon>
        <taxon>Eurotiomycetidae</taxon>
        <taxon>Eurotiales</taxon>
        <taxon>Aspergillaceae</taxon>
        <taxon>Aspergillus</taxon>
        <taxon>Aspergillus subgen. Circumdati</taxon>
    </lineage>
</organism>
<sequence length="254" mass="28013">MRLDYFYSSFSKVASQVLAASLALCSTFDSSHFILDSPLLNASSKLTNLPAGISATKPFTLNSHEVGRTFAYIQLKYIFSNETKRYLHGKVARGPAIRSDAAREMSSEDVTRVMEADGEWDCTAASDSAMRRSLGLDTYRYLWAGNFSNISPVPWLGAYHWSDLLMIFGTYQDASGVIPQLEVDTSESMQDHILAFLKDPSTVHRSVGWTAFDPSSADGGKILEFGKGSPVKTITGDWLDAGCYNTSIPFRIWG</sequence>
<reference evidence="1 2" key="1">
    <citation type="submission" date="2019-04" db="EMBL/GenBank/DDBJ databases">
        <title>Friends and foes A comparative genomics study of 23 Aspergillus species from section Flavi.</title>
        <authorList>
            <consortium name="DOE Joint Genome Institute"/>
            <person name="Kjaerbolling I."/>
            <person name="Vesth T."/>
            <person name="Frisvad J.C."/>
            <person name="Nybo J.L."/>
            <person name="Theobald S."/>
            <person name="Kildgaard S."/>
            <person name="Isbrandt T."/>
            <person name="Kuo A."/>
            <person name="Sato A."/>
            <person name="Lyhne E.K."/>
            <person name="Kogle M.E."/>
            <person name="Wiebenga A."/>
            <person name="Kun R.S."/>
            <person name="Lubbers R.J."/>
            <person name="Makela M.R."/>
            <person name="Barry K."/>
            <person name="Chovatia M."/>
            <person name="Clum A."/>
            <person name="Daum C."/>
            <person name="Haridas S."/>
            <person name="He G."/>
            <person name="LaButti K."/>
            <person name="Lipzen A."/>
            <person name="Mondo S."/>
            <person name="Riley R."/>
            <person name="Salamov A."/>
            <person name="Simmons B.A."/>
            <person name="Magnuson J.K."/>
            <person name="Henrissat B."/>
            <person name="Mortensen U.H."/>
            <person name="Larsen T.O."/>
            <person name="Devries R.P."/>
            <person name="Grigoriev I.V."/>
            <person name="Machida M."/>
            <person name="Baker S.E."/>
            <person name="Andersen M.R."/>
        </authorList>
    </citation>
    <scope>NUCLEOTIDE SEQUENCE [LARGE SCALE GENOMIC DNA]</scope>
    <source>
        <strain evidence="1 2">CBS 151.66</strain>
    </source>
</reference>
<keyword evidence="2" id="KW-1185">Reference proteome</keyword>
<evidence type="ECO:0000313" key="2">
    <source>
        <dbReference type="Proteomes" id="UP000326565"/>
    </source>
</evidence>
<gene>
    <name evidence="1" type="ORF">BDV29DRAFT_163841</name>
</gene>
<dbReference type="EMBL" id="ML732630">
    <property type="protein sequence ID" value="KAB8067052.1"/>
    <property type="molecule type" value="Genomic_DNA"/>
</dbReference>
<dbReference type="SUPFAM" id="SSF53474">
    <property type="entry name" value="alpha/beta-Hydrolases"/>
    <property type="match status" value="1"/>
</dbReference>
<name>A0A5N5WIT9_9EURO</name>
<protein>
    <recommendedName>
        <fullName evidence="3">Carboxylesterase type B domain-containing protein</fullName>
    </recommendedName>
</protein>
<dbReference type="InterPro" id="IPR029058">
    <property type="entry name" value="AB_hydrolase_fold"/>
</dbReference>
<evidence type="ECO:0000313" key="1">
    <source>
        <dbReference type="EMBL" id="KAB8067052.1"/>
    </source>
</evidence>
<proteinExistence type="predicted"/>
<dbReference type="OrthoDB" id="408631at2759"/>
<evidence type="ECO:0008006" key="3">
    <source>
        <dbReference type="Google" id="ProtNLM"/>
    </source>
</evidence>
<accession>A0A5N5WIT9</accession>
<dbReference type="Proteomes" id="UP000326565">
    <property type="component" value="Unassembled WGS sequence"/>
</dbReference>